<evidence type="ECO:0000256" key="1">
    <source>
        <dbReference type="ARBA" id="ARBA00023118"/>
    </source>
</evidence>
<keyword evidence="3" id="KW-1185">Reference proteome</keyword>
<evidence type="ECO:0000313" key="2">
    <source>
        <dbReference type="EMBL" id="MDQ0274506.1"/>
    </source>
</evidence>
<sequence>MKAFKFDLKGKTAFFKQPDVNTYLYFSYGQIHRIALLGIFGAIMGYSGYSQNNRKEYPEFYKKFMDLKIAVIPNTNDGIFNRKIQRFNNSTAFASREEGGNLIVKQVWLEDVSWTIYFLIDNEEAEKLSQRIINYKASYIPYLGTNDHFADILNPAYIDLKKENVNSINSMFLEGDFKTKSGRNTFRYQEFLPFKLEKDTDRYIVEKTIFTDQKLIEEEITYLDKENDKSLVFYSEEGLYGN</sequence>
<dbReference type="InterPro" id="IPR013422">
    <property type="entry name" value="CRISPR-assoc_prot_Cas5_N"/>
</dbReference>
<gene>
    <name evidence="2" type="ORF">J2S72_000514</name>
</gene>
<dbReference type="RefSeq" id="WP_023055608.1">
    <property type="nucleotide sequence ID" value="NZ_JAUSTN010000002.1"/>
</dbReference>
<protein>
    <submittedName>
        <fullName evidence="2">CRISPR-associated protein Cas5h</fullName>
    </submittedName>
</protein>
<keyword evidence="1" id="KW-0051">Antiviral defense</keyword>
<comment type="caution">
    <text evidence="2">The sequence shown here is derived from an EMBL/GenBank/DDBJ whole genome shotgun (WGS) entry which is preliminary data.</text>
</comment>
<name>A0ABU0AUN6_9FIRM</name>
<dbReference type="Gene3D" id="3.30.70.2660">
    <property type="match status" value="1"/>
</dbReference>
<dbReference type="Proteomes" id="UP001236559">
    <property type="component" value="Unassembled WGS sequence"/>
</dbReference>
<dbReference type="InterPro" id="IPR013421">
    <property type="entry name" value="CRISPR-assoc_prot_Cas5_HALMA"/>
</dbReference>
<accession>A0ABU0AUN6</accession>
<dbReference type="NCBIfam" id="TIGR02592">
    <property type="entry name" value="cas_Cas5h"/>
    <property type="match status" value="1"/>
</dbReference>
<dbReference type="EMBL" id="JAUSTN010000002">
    <property type="protein sequence ID" value="MDQ0274506.1"/>
    <property type="molecule type" value="Genomic_DNA"/>
</dbReference>
<evidence type="ECO:0000313" key="3">
    <source>
        <dbReference type="Proteomes" id="UP001236559"/>
    </source>
</evidence>
<organism evidence="2 3">
    <name type="scientific">Peptoniphilus koenoeneniae</name>
    <dbReference type="NCBI Taxonomy" id="507751"/>
    <lineage>
        <taxon>Bacteria</taxon>
        <taxon>Bacillati</taxon>
        <taxon>Bacillota</taxon>
        <taxon>Tissierellia</taxon>
        <taxon>Tissierellales</taxon>
        <taxon>Peptoniphilaceae</taxon>
        <taxon>Peptoniphilus</taxon>
    </lineage>
</organism>
<dbReference type="NCBIfam" id="TIGR02593">
    <property type="entry name" value="CRISPR_cas5"/>
    <property type="match status" value="1"/>
</dbReference>
<reference evidence="2 3" key="1">
    <citation type="submission" date="2023-07" db="EMBL/GenBank/DDBJ databases">
        <title>Genomic Encyclopedia of Type Strains, Phase IV (KMG-IV): sequencing the most valuable type-strain genomes for metagenomic binning, comparative biology and taxonomic classification.</title>
        <authorList>
            <person name="Goeker M."/>
        </authorList>
    </citation>
    <scope>NUCLEOTIDE SEQUENCE [LARGE SCALE GENOMIC DNA]</scope>
    <source>
        <strain evidence="2 3">DSM 22616</strain>
    </source>
</reference>
<proteinExistence type="predicted"/>